<dbReference type="GO" id="GO:0005975">
    <property type="term" value="P:carbohydrate metabolic process"/>
    <property type="evidence" value="ECO:0007669"/>
    <property type="project" value="InterPro"/>
</dbReference>
<sequence>MKIINLFLPVVDHFTKITLETGRIPAGTNGPYHDVETSVRNSSHWLITFSRVYKSTGRKKYQAAAKILADYLASPDVRPKGFTFACRTTPHKDKCNGLIGQAWAIEALCYSGRFLKKLQPSELARQVFRFHKFVPKYGLWHRREITGSDLSLDPTFNHHLWFAAAGSLLGDQIIREQVSCFLDHLDQNLTVLDNGLIFHPITRLLPRPIISLQPKDPPSRSQVDKFIIKSIGYHAYNLYAMALLYQKFPRHSFWKSAKFSRALAYSRSTRFVNDLKNNPYAYPYNPVGFEMPLVITTFYPGSGYSKSRLSQDWLNLQIQKCYRQGSPILDRNTADPITLSARIYELLRSGETV</sequence>
<organism evidence="1 2">
    <name type="scientific">Candidatus Amesbacteria bacterium GW2011_GWA2_47_11</name>
    <dbReference type="NCBI Taxonomy" id="1618357"/>
    <lineage>
        <taxon>Bacteria</taxon>
        <taxon>Candidatus Amesiibacteriota</taxon>
    </lineage>
</organism>
<dbReference type="InterPro" id="IPR008928">
    <property type="entry name" value="6-hairpin_glycosidase_sf"/>
</dbReference>
<evidence type="ECO:0000313" key="1">
    <source>
        <dbReference type="EMBL" id="KKU56755.1"/>
    </source>
</evidence>
<reference evidence="1 2" key="1">
    <citation type="journal article" date="2015" name="Nature">
        <title>rRNA introns, odd ribosomes, and small enigmatic genomes across a large radiation of phyla.</title>
        <authorList>
            <person name="Brown C.T."/>
            <person name="Hug L.A."/>
            <person name="Thomas B.C."/>
            <person name="Sharon I."/>
            <person name="Castelle C.J."/>
            <person name="Singh A."/>
            <person name="Wilkins M.J."/>
            <person name="Williams K.H."/>
            <person name="Banfield J.F."/>
        </authorList>
    </citation>
    <scope>NUCLEOTIDE SEQUENCE [LARGE SCALE GENOMIC DNA]</scope>
</reference>
<proteinExistence type="predicted"/>
<comment type="caution">
    <text evidence="1">The sequence shown here is derived from an EMBL/GenBank/DDBJ whole genome shotgun (WGS) entry which is preliminary data.</text>
</comment>
<gene>
    <name evidence="1" type="ORF">UX78_C0003G0031</name>
</gene>
<protein>
    <submittedName>
        <fullName evidence="1">Archaeal glycosylation protein Q</fullName>
    </submittedName>
</protein>
<dbReference type="SUPFAM" id="SSF48208">
    <property type="entry name" value="Six-hairpin glycosidases"/>
    <property type="match status" value="1"/>
</dbReference>
<evidence type="ECO:0000313" key="2">
    <source>
        <dbReference type="Proteomes" id="UP000034607"/>
    </source>
</evidence>
<accession>A0A0G1UGB2</accession>
<name>A0A0G1UGB2_9BACT</name>
<dbReference type="AlphaFoldDB" id="A0A0G1UGB2"/>
<dbReference type="EMBL" id="LCNM01000003">
    <property type="protein sequence ID" value="KKU56755.1"/>
    <property type="molecule type" value="Genomic_DNA"/>
</dbReference>
<dbReference type="Proteomes" id="UP000034607">
    <property type="component" value="Unassembled WGS sequence"/>
</dbReference>